<dbReference type="SUPFAM" id="SSF53187">
    <property type="entry name" value="Zn-dependent exopeptidases"/>
    <property type="match status" value="1"/>
</dbReference>
<dbReference type="GO" id="GO:0070573">
    <property type="term" value="F:metallodipeptidase activity"/>
    <property type="evidence" value="ECO:0007669"/>
    <property type="project" value="TreeGrafter"/>
</dbReference>
<gene>
    <name evidence="1" type="primary">pepD_36</name>
    <name evidence="1" type="ORF">SDC9_148818</name>
</gene>
<dbReference type="FunFam" id="3.40.630.10:FF:000018">
    <property type="entry name" value="Aminoacyl-histidine dipeptidase PepD"/>
    <property type="match status" value="1"/>
</dbReference>
<dbReference type="GO" id="GO:0005829">
    <property type="term" value="C:cytosol"/>
    <property type="evidence" value="ECO:0007669"/>
    <property type="project" value="TreeGrafter"/>
</dbReference>
<sequence length="104" mass="11862">MITELVGGTMTLKGEYPGWEYKKESKLREICVQAYKEMFGNEPKVQAIHAGLECGLLGFKYPELDMISMGPEMHGIHTPCEKMSIPSVERMWSFITFVIEKLSE</sequence>
<dbReference type="PANTHER" id="PTHR43501:SF1">
    <property type="entry name" value="CYTOSOL NON-SPECIFIC DIPEPTIDASE"/>
    <property type="match status" value="1"/>
</dbReference>
<organism evidence="1">
    <name type="scientific">bioreactor metagenome</name>
    <dbReference type="NCBI Taxonomy" id="1076179"/>
    <lineage>
        <taxon>unclassified sequences</taxon>
        <taxon>metagenomes</taxon>
        <taxon>ecological metagenomes</taxon>
    </lineage>
</organism>
<evidence type="ECO:0000313" key="1">
    <source>
        <dbReference type="EMBL" id="MPN01608.1"/>
    </source>
</evidence>
<dbReference type="AlphaFoldDB" id="A0A645EHX2"/>
<keyword evidence="1" id="KW-0224">Dipeptidase</keyword>
<dbReference type="PRINTS" id="PR00934">
    <property type="entry name" value="XHISDIPTASE"/>
</dbReference>
<dbReference type="InterPro" id="IPR001160">
    <property type="entry name" value="Peptidase_M20C"/>
</dbReference>
<reference evidence="1" key="1">
    <citation type="submission" date="2019-08" db="EMBL/GenBank/DDBJ databases">
        <authorList>
            <person name="Kucharzyk K."/>
            <person name="Murdoch R.W."/>
            <person name="Higgins S."/>
            <person name="Loffler F."/>
        </authorList>
    </citation>
    <scope>NUCLEOTIDE SEQUENCE</scope>
</reference>
<keyword evidence="1" id="KW-0645">Protease</keyword>
<dbReference type="EMBL" id="VSSQ01047601">
    <property type="protein sequence ID" value="MPN01608.1"/>
    <property type="molecule type" value="Genomic_DNA"/>
</dbReference>
<comment type="caution">
    <text evidence="1">The sequence shown here is derived from an EMBL/GenBank/DDBJ whole genome shotgun (WGS) entry which is preliminary data.</text>
</comment>
<name>A0A645EHX2_9ZZZZ</name>
<dbReference type="EC" id="3.4.13.18" evidence="1"/>
<accession>A0A645EHX2</accession>
<keyword evidence="1" id="KW-0378">Hydrolase</keyword>
<dbReference type="Gene3D" id="3.40.630.10">
    <property type="entry name" value="Zn peptidases"/>
    <property type="match status" value="1"/>
</dbReference>
<proteinExistence type="predicted"/>
<dbReference type="GO" id="GO:0006508">
    <property type="term" value="P:proteolysis"/>
    <property type="evidence" value="ECO:0007669"/>
    <property type="project" value="InterPro"/>
</dbReference>
<protein>
    <submittedName>
        <fullName evidence="1">Cytosol non-specific dipeptidase</fullName>
        <ecNumber evidence="1">3.4.13.18</ecNumber>
    </submittedName>
</protein>
<dbReference type="PANTHER" id="PTHR43501">
    <property type="entry name" value="CYTOSOL NON-SPECIFIC DIPEPTIDASE"/>
    <property type="match status" value="1"/>
</dbReference>